<gene>
    <name evidence="1" type="ORF">ACFQY8_07530</name>
</gene>
<proteinExistence type="predicted"/>
<keyword evidence="2" id="KW-1185">Reference proteome</keyword>
<evidence type="ECO:0008006" key="3">
    <source>
        <dbReference type="Google" id="ProtNLM"/>
    </source>
</evidence>
<dbReference type="Proteomes" id="UP001597036">
    <property type="component" value="Unassembled WGS sequence"/>
</dbReference>
<reference evidence="2" key="1">
    <citation type="journal article" date="2019" name="Int. J. Syst. Evol. Microbiol.">
        <title>The Global Catalogue of Microorganisms (GCM) 10K type strain sequencing project: providing services to taxonomists for standard genome sequencing and annotation.</title>
        <authorList>
            <consortium name="The Broad Institute Genomics Platform"/>
            <consortium name="The Broad Institute Genome Sequencing Center for Infectious Disease"/>
            <person name="Wu L."/>
            <person name="Ma J."/>
        </authorList>
    </citation>
    <scope>NUCLEOTIDE SEQUENCE [LARGE SCALE GENOMIC DNA]</scope>
    <source>
        <strain evidence="2">CCM 8604</strain>
    </source>
</reference>
<sequence length="115" mass="12856">MPLPPVQAGSTVLESSYEAYSEVEPQYVEGSNVSVVNMPNVGKGLEVITREYLQSSTREISQVEILTARFVFPLTDMVISLNFMTPNMDEAVPLIQLFELIASSLDVTENRERKE</sequence>
<evidence type="ECO:0000313" key="2">
    <source>
        <dbReference type="Proteomes" id="UP001597036"/>
    </source>
</evidence>
<protein>
    <recommendedName>
        <fullName evidence="3">Transcriptional regulator</fullName>
    </recommendedName>
</protein>
<dbReference type="EMBL" id="JBHTHQ010000023">
    <property type="protein sequence ID" value="MFD0705591.1"/>
    <property type="molecule type" value="Genomic_DNA"/>
</dbReference>
<accession>A0ABW2YAI2</accession>
<evidence type="ECO:0000313" key="1">
    <source>
        <dbReference type="EMBL" id="MFD0705591.1"/>
    </source>
</evidence>
<organism evidence="1 2">
    <name type="scientific">Alloscardovia venturai</name>
    <dbReference type="NCBI Taxonomy" id="1769421"/>
    <lineage>
        <taxon>Bacteria</taxon>
        <taxon>Bacillati</taxon>
        <taxon>Actinomycetota</taxon>
        <taxon>Actinomycetes</taxon>
        <taxon>Bifidobacteriales</taxon>
        <taxon>Bifidobacteriaceae</taxon>
        <taxon>Alloscardovia</taxon>
    </lineage>
</organism>
<name>A0ABW2YAI2_9BIFI</name>
<comment type="caution">
    <text evidence="1">The sequence shown here is derived from an EMBL/GenBank/DDBJ whole genome shotgun (WGS) entry which is preliminary data.</text>
</comment>